<dbReference type="Pfam" id="PF00239">
    <property type="entry name" value="Resolvase"/>
    <property type="match status" value="1"/>
</dbReference>
<dbReference type="SUPFAM" id="SSF53041">
    <property type="entry name" value="Resolvase-like"/>
    <property type="match status" value="1"/>
</dbReference>
<dbReference type="InterPro" id="IPR006120">
    <property type="entry name" value="Resolvase_HTH_dom"/>
</dbReference>
<dbReference type="Gene3D" id="3.40.50.1390">
    <property type="entry name" value="Resolvase, N-terminal catalytic domain"/>
    <property type="match status" value="1"/>
</dbReference>
<proteinExistence type="predicted"/>
<evidence type="ECO:0000259" key="1">
    <source>
        <dbReference type="PROSITE" id="PS51736"/>
    </source>
</evidence>
<organism evidence="2 3">
    <name type="scientific">Photobacterium pectinilyticum</name>
    <dbReference type="NCBI Taxonomy" id="2906793"/>
    <lineage>
        <taxon>Bacteria</taxon>
        <taxon>Pseudomonadati</taxon>
        <taxon>Pseudomonadota</taxon>
        <taxon>Gammaproteobacteria</taxon>
        <taxon>Vibrionales</taxon>
        <taxon>Vibrionaceae</taxon>
        <taxon>Photobacterium</taxon>
    </lineage>
</organism>
<sequence length="214" mass="24678">MAKYIYSRYSPKNTDHQQQLDALLSAEPEAEQVQDRVRGDIAPMDRHGFRHMFDNLEPGDRVWVWWLTTFGHDFNQVQATVSALLDKGVILKTLSEPLTFIPDSESSRVLLSLLSGYGTVQTRRRLLAAEHSRKAMKQDPKLWQQKFRGRPADREKHQQIAALLLEGHKLQHVADSCEVSISTVKRVKSKLSQFDDEGALRTRHKNTRHKDKKL</sequence>
<evidence type="ECO:0000313" key="3">
    <source>
        <dbReference type="Proteomes" id="UP001524460"/>
    </source>
</evidence>
<feature type="domain" description="Resolvase/invertase-type recombinase catalytic" evidence="1">
    <location>
        <begin position="2"/>
        <end position="140"/>
    </location>
</feature>
<protein>
    <submittedName>
        <fullName evidence="2">Recombinase family protein</fullName>
    </submittedName>
</protein>
<dbReference type="InterPro" id="IPR036162">
    <property type="entry name" value="Resolvase-like_N_sf"/>
</dbReference>
<accession>A0ABT1MZV0</accession>
<dbReference type="Proteomes" id="UP001524460">
    <property type="component" value="Unassembled WGS sequence"/>
</dbReference>
<dbReference type="PROSITE" id="PS51736">
    <property type="entry name" value="RECOMBINASES_3"/>
    <property type="match status" value="1"/>
</dbReference>
<dbReference type="InterPro" id="IPR006119">
    <property type="entry name" value="Resolv_N"/>
</dbReference>
<dbReference type="RefSeq" id="WP_255041759.1">
    <property type="nucleotide sequence ID" value="NZ_JANEYT010000013.1"/>
</dbReference>
<dbReference type="SMART" id="SM00857">
    <property type="entry name" value="Resolvase"/>
    <property type="match status" value="1"/>
</dbReference>
<keyword evidence="3" id="KW-1185">Reference proteome</keyword>
<comment type="caution">
    <text evidence="2">The sequence shown here is derived from an EMBL/GenBank/DDBJ whole genome shotgun (WGS) entry which is preliminary data.</text>
</comment>
<evidence type="ECO:0000313" key="2">
    <source>
        <dbReference type="EMBL" id="MCQ1058018.1"/>
    </source>
</evidence>
<dbReference type="Pfam" id="PF02796">
    <property type="entry name" value="HTH_7"/>
    <property type="match status" value="1"/>
</dbReference>
<reference evidence="2 3" key="1">
    <citation type="submission" date="2022-07" db="EMBL/GenBank/DDBJ databases">
        <title>Photobacterium pectinilyticum sp. nov., a marine bacterium isolated from surface seawater of Qingdao offshore.</title>
        <authorList>
            <person name="Wang X."/>
        </authorList>
    </citation>
    <scope>NUCLEOTIDE SEQUENCE [LARGE SCALE GENOMIC DNA]</scope>
    <source>
        <strain evidence="2 3">ZSDE20</strain>
    </source>
</reference>
<dbReference type="EMBL" id="JANEYT010000013">
    <property type="protein sequence ID" value="MCQ1058018.1"/>
    <property type="molecule type" value="Genomic_DNA"/>
</dbReference>
<gene>
    <name evidence="2" type="ORF">NHN17_08105</name>
</gene>
<name>A0ABT1MZV0_9GAMM</name>